<evidence type="ECO:0000256" key="3">
    <source>
        <dbReference type="ARBA" id="ARBA00022896"/>
    </source>
</evidence>
<evidence type="ECO:0000256" key="2">
    <source>
        <dbReference type="ARBA" id="ARBA00022723"/>
    </source>
</evidence>
<evidence type="ECO:0000256" key="1">
    <source>
        <dbReference type="ARBA" id="ARBA00001961"/>
    </source>
</evidence>
<evidence type="ECO:0000256" key="6">
    <source>
        <dbReference type="ARBA" id="ARBA00023004"/>
    </source>
</evidence>
<evidence type="ECO:0000256" key="5">
    <source>
        <dbReference type="ARBA" id="ARBA00023002"/>
    </source>
</evidence>
<dbReference type="InterPro" id="IPR006620">
    <property type="entry name" value="Pro_4_hyd_alph"/>
</dbReference>
<keyword evidence="3" id="KW-0847">Vitamin C</keyword>
<dbReference type="SUPFAM" id="SSF51197">
    <property type="entry name" value="Clavaminate synthase-like"/>
    <property type="match status" value="1"/>
</dbReference>
<evidence type="ECO:0000259" key="7">
    <source>
        <dbReference type="PROSITE" id="PS51471"/>
    </source>
</evidence>
<feature type="domain" description="Fe2OG dioxygenase" evidence="7">
    <location>
        <begin position="205"/>
        <end position="299"/>
    </location>
</feature>
<keyword evidence="5" id="KW-0560">Oxidoreductase</keyword>
<reference evidence="8 9" key="1">
    <citation type="submission" date="2020-08" db="EMBL/GenBank/DDBJ databases">
        <title>Sphingomonas sp. sand1-3 16S ribosomal RNA gene Genome sequencing and assembly.</title>
        <authorList>
            <person name="Kang M."/>
        </authorList>
    </citation>
    <scope>NUCLEOTIDE SEQUENCE [LARGE SCALE GENOMIC DNA]</scope>
    <source>
        <strain evidence="9">sand1-3</strain>
    </source>
</reference>
<accession>A0A7G9L5M1</accession>
<comment type="cofactor">
    <cofactor evidence="1">
        <name>L-ascorbate</name>
        <dbReference type="ChEBI" id="CHEBI:38290"/>
    </cofactor>
</comment>
<dbReference type="GO" id="GO:0016705">
    <property type="term" value="F:oxidoreductase activity, acting on paired donors, with incorporation or reduction of molecular oxygen"/>
    <property type="evidence" value="ECO:0007669"/>
    <property type="project" value="InterPro"/>
</dbReference>
<keyword evidence="4" id="KW-0223">Dioxygenase</keyword>
<sequence length="326" mass="35601">MLFYGSAARPEAAAALALVAANRRLFDDDKACFFGITSDPTDPGAGRIAQQIPGIRHFLDFDRKLGALYRTVGPAGFEPRWLVLDPALRVLGGFPIDAGEAAIALLRSEIAAVSDDGWAPVLQIPNVLSADTCAELVRRYEAQGGEESGFMRDVNGKTTLVLDPSHKQRRDWTIDDEALIKSLVGQLSAHLTTPIKRAFQFTPTRIERYIVACYEAGAGHFRPHRDNLTMGTAHRKFAVTINLNAGNYEGGDLRFPEFGQRTYRATTGGAVVFSCSLLHEATPVTSGKRYAFLPFLYDEEGAKIREANNRHLGEGIEPYKASAGTS</sequence>
<dbReference type="GO" id="GO:0051213">
    <property type="term" value="F:dioxygenase activity"/>
    <property type="evidence" value="ECO:0007669"/>
    <property type="project" value="UniProtKB-KW"/>
</dbReference>
<dbReference type="GO" id="GO:0005506">
    <property type="term" value="F:iron ion binding"/>
    <property type="evidence" value="ECO:0007669"/>
    <property type="project" value="InterPro"/>
</dbReference>
<dbReference type="EMBL" id="CP060697">
    <property type="protein sequence ID" value="QNM83920.1"/>
    <property type="molecule type" value="Genomic_DNA"/>
</dbReference>
<dbReference type="Proteomes" id="UP000515861">
    <property type="component" value="Chromosome"/>
</dbReference>
<proteinExistence type="predicted"/>
<dbReference type="SMART" id="SM00702">
    <property type="entry name" value="P4Hc"/>
    <property type="match status" value="1"/>
</dbReference>
<keyword evidence="9" id="KW-1185">Reference proteome</keyword>
<evidence type="ECO:0000313" key="9">
    <source>
        <dbReference type="Proteomes" id="UP000515861"/>
    </source>
</evidence>
<gene>
    <name evidence="8" type="ORF">H8M03_00290</name>
</gene>
<keyword evidence="2" id="KW-0479">Metal-binding</keyword>
<dbReference type="KEGG" id="ssau:H8M03_00290"/>
<dbReference type="GO" id="GO:0031418">
    <property type="term" value="F:L-ascorbic acid binding"/>
    <property type="evidence" value="ECO:0007669"/>
    <property type="project" value="UniProtKB-KW"/>
</dbReference>
<dbReference type="InterPro" id="IPR005123">
    <property type="entry name" value="Oxoglu/Fe-dep_dioxygenase_dom"/>
</dbReference>
<evidence type="ECO:0000313" key="8">
    <source>
        <dbReference type="EMBL" id="QNM83920.1"/>
    </source>
</evidence>
<dbReference type="PROSITE" id="PS51471">
    <property type="entry name" value="FE2OG_OXY"/>
    <property type="match status" value="1"/>
</dbReference>
<organism evidence="8 9">
    <name type="scientific">Sphingomonas sabuli</name>
    <dbReference type="NCBI Taxonomy" id="2764186"/>
    <lineage>
        <taxon>Bacteria</taxon>
        <taxon>Pseudomonadati</taxon>
        <taxon>Pseudomonadota</taxon>
        <taxon>Alphaproteobacteria</taxon>
        <taxon>Sphingomonadales</taxon>
        <taxon>Sphingomonadaceae</taxon>
        <taxon>Sphingomonas</taxon>
    </lineage>
</organism>
<dbReference type="Gene3D" id="2.60.120.620">
    <property type="entry name" value="q2cbj1_9rhob like domain"/>
    <property type="match status" value="1"/>
</dbReference>
<evidence type="ECO:0000256" key="4">
    <source>
        <dbReference type="ARBA" id="ARBA00022964"/>
    </source>
</evidence>
<dbReference type="InterPro" id="IPR044862">
    <property type="entry name" value="Pro_4_hyd_alph_FE2OG_OXY"/>
</dbReference>
<keyword evidence="6" id="KW-0408">Iron</keyword>
<dbReference type="AlphaFoldDB" id="A0A7G9L5M1"/>
<protein>
    <submittedName>
        <fullName evidence="8">2OG-Fe(II) oxygenase</fullName>
    </submittedName>
</protein>
<name>A0A7G9L5M1_9SPHN</name>
<dbReference type="Pfam" id="PF13640">
    <property type="entry name" value="2OG-FeII_Oxy_3"/>
    <property type="match status" value="1"/>
</dbReference>